<protein>
    <submittedName>
        <fullName evidence="8">Acyl-CoA dehydrogenase</fullName>
    </submittedName>
</protein>
<dbReference type="InterPro" id="IPR046373">
    <property type="entry name" value="Acyl-CoA_Oxase/DH_mid-dom_sf"/>
</dbReference>
<dbReference type="STRING" id="1581420.AAW00_06475"/>
<keyword evidence="4" id="KW-0274">FAD</keyword>
<evidence type="ECO:0000259" key="6">
    <source>
        <dbReference type="Pfam" id="PF00441"/>
    </source>
</evidence>
<proteinExistence type="inferred from homology"/>
<evidence type="ECO:0000256" key="2">
    <source>
        <dbReference type="ARBA" id="ARBA00009347"/>
    </source>
</evidence>
<gene>
    <name evidence="8" type="ORF">AAW00_06475</name>
</gene>
<dbReference type="PATRIC" id="fig|1581420.6.peg.1317"/>
<dbReference type="Gene3D" id="1.10.540.10">
    <property type="entry name" value="Acyl-CoA dehydrogenase/oxidase, N-terminal domain"/>
    <property type="match status" value="1"/>
</dbReference>
<dbReference type="Gene3D" id="2.40.110.10">
    <property type="entry name" value="Butyryl-CoA Dehydrogenase, subunit A, domain 2"/>
    <property type="match status" value="1"/>
</dbReference>
<comment type="caution">
    <text evidence="8">The sequence shown here is derived from an EMBL/GenBank/DDBJ whole genome shotgun (WGS) entry which is preliminary data.</text>
</comment>
<dbReference type="CDD" id="cd00567">
    <property type="entry name" value="ACAD"/>
    <property type="match status" value="1"/>
</dbReference>
<keyword evidence="5" id="KW-0560">Oxidoreductase</keyword>
<feature type="domain" description="Acyl-CoA dehydrogenase/oxidase N-terminal" evidence="7">
    <location>
        <begin position="7"/>
        <end position="102"/>
    </location>
</feature>
<evidence type="ECO:0000259" key="7">
    <source>
        <dbReference type="Pfam" id="PF02771"/>
    </source>
</evidence>
<evidence type="ECO:0000256" key="3">
    <source>
        <dbReference type="ARBA" id="ARBA00022630"/>
    </source>
</evidence>
<evidence type="ECO:0000256" key="1">
    <source>
        <dbReference type="ARBA" id="ARBA00001974"/>
    </source>
</evidence>
<evidence type="ECO:0000256" key="4">
    <source>
        <dbReference type="ARBA" id="ARBA00022827"/>
    </source>
</evidence>
<dbReference type="SUPFAM" id="SSF56645">
    <property type="entry name" value="Acyl-CoA dehydrogenase NM domain-like"/>
    <property type="match status" value="1"/>
</dbReference>
<evidence type="ECO:0000256" key="5">
    <source>
        <dbReference type="ARBA" id="ARBA00023002"/>
    </source>
</evidence>
<evidence type="ECO:0000313" key="9">
    <source>
        <dbReference type="Proteomes" id="UP000053464"/>
    </source>
</evidence>
<dbReference type="Proteomes" id="UP000053464">
    <property type="component" value="Unassembled WGS sequence"/>
</dbReference>
<evidence type="ECO:0000313" key="8">
    <source>
        <dbReference type="EMBL" id="KLE33962.1"/>
    </source>
</evidence>
<dbReference type="Gene3D" id="1.20.140.10">
    <property type="entry name" value="Butyryl-CoA Dehydrogenase, subunit A, domain 3"/>
    <property type="match status" value="1"/>
</dbReference>
<dbReference type="EMBL" id="LBHB01000002">
    <property type="protein sequence ID" value="KLE33962.1"/>
    <property type="molecule type" value="Genomic_DNA"/>
</dbReference>
<dbReference type="InterPro" id="IPR037069">
    <property type="entry name" value="AcylCoA_DH/ox_N_sf"/>
</dbReference>
<organism evidence="8 9">
    <name type="scientific">Aurantiacibacter luteus</name>
    <dbReference type="NCBI Taxonomy" id="1581420"/>
    <lineage>
        <taxon>Bacteria</taxon>
        <taxon>Pseudomonadati</taxon>
        <taxon>Pseudomonadota</taxon>
        <taxon>Alphaproteobacteria</taxon>
        <taxon>Sphingomonadales</taxon>
        <taxon>Erythrobacteraceae</taxon>
        <taxon>Aurantiacibacter</taxon>
    </lineage>
</organism>
<comment type="similarity">
    <text evidence="2">Belongs to the acyl-CoA dehydrogenase family.</text>
</comment>
<keyword evidence="3" id="KW-0285">Flavoprotein</keyword>
<dbReference type="AlphaFoldDB" id="A0A0G9MT53"/>
<accession>A0A0G9MT53</accession>
<dbReference type="SUPFAM" id="SSF47203">
    <property type="entry name" value="Acyl-CoA dehydrogenase C-terminal domain-like"/>
    <property type="match status" value="1"/>
</dbReference>
<dbReference type="GO" id="GO:0003995">
    <property type="term" value="F:acyl-CoA dehydrogenase activity"/>
    <property type="evidence" value="ECO:0007669"/>
    <property type="project" value="TreeGrafter"/>
</dbReference>
<dbReference type="RefSeq" id="WP_047003611.1">
    <property type="nucleotide sequence ID" value="NZ_LBHB01000002.1"/>
</dbReference>
<dbReference type="InterPro" id="IPR013786">
    <property type="entry name" value="AcylCoA_DH/ox_N"/>
</dbReference>
<feature type="domain" description="Acyl-CoA dehydrogenase/oxidase C-terminal" evidence="6">
    <location>
        <begin position="222"/>
        <end position="335"/>
    </location>
</feature>
<dbReference type="Pfam" id="PF02771">
    <property type="entry name" value="Acyl-CoA_dh_N"/>
    <property type="match status" value="1"/>
</dbReference>
<dbReference type="InterPro" id="IPR036250">
    <property type="entry name" value="AcylCo_DH-like_C"/>
</dbReference>
<name>A0A0G9MT53_9SPHN</name>
<comment type="cofactor">
    <cofactor evidence="1">
        <name>FAD</name>
        <dbReference type="ChEBI" id="CHEBI:57692"/>
    </cofactor>
</comment>
<reference evidence="8 9" key="1">
    <citation type="submission" date="2015-04" db="EMBL/GenBank/DDBJ databases">
        <title>The draft genome sequence of Erythrobacter luteus KA37.</title>
        <authorList>
            <person name="Zhuang L."/>
            <person name="Liu Y."/>
            <person name="Shao Z."/>
        </authorList>
    </citation>
    <scope>NUCLEOTIDE SEQUENCE [LARGE SCALE GENOMIC DNA]</scope>
    <source>
        <strain evidence="8 9">KA37</strain>
    </source>
</reference>
<dbReference type="PANTHER" id="PTHR43884">
    <property type="entry name" value="ACYL-COA DEHYDROGENASE"/>
    <property type="match status" value="1"/>
</dbReference>
<dbReference type="PANTHER" id="PTHR43884:SF20">
    <property type="entry name" value="ACYL-COA DEHYDROGENASE FADE28"/>
    <property type="match status" value="1"/>
</dbReference>
<dbReference type="GO" id="GO:0050660">
    <property type="term" value="F:flavin adenine dinucleotide binding"/>
    <property type="evidence" value="ECO:0007669"/>
    <property type="project" value="InterPro"/>
</dbReference>
<sequence length="358" mass="38051">MDFSIGEDRQMLADTLRRFLSNEADWEKRLKVIETEPGFDRETWRSMAELGVLGALFGEEAGGFGGTAFDVAAVFGEVGRSIATGPWLATLMAGRLLAAAGESDALGAVIAGDKVVTWAHLPAHDSDSGEEHDVTASQDGDGWTLTGAKGVVDYLGAADLVVVTAGERAFLVEADAAGVARAGYKMVDGGSGGELRLSNTPARELSGVGAEDIAAAEAMGVVALAWEGVAVMDQLRDQTLEYMRTRKQFGVPIGKFQALQHRMATLALEIEQARSAAINVAARFDSAERAKSVAAAKYTLARVGSLAAEEAIQIHGGIGMTWELPLSHYAKRMVMLGHVLGDEDEHLARYIELMREGD</sequence>
<dbReference type="OrthoDB" id="7328575at2"/>
<keyword evidence="9" id="KW-1185">Reference proteome</keyword>
<dbReference type="InterPro" id="IPR009100">
    <property type="entry name" value="AcylCoA_DH/oxidase_NM_dom_sf"/>
</dbReference>
<dbReference type="InterPro" id="IPR009075">
    <property type="entry name" value="AcylCo_DH/oxidase_C"/>
</dbReference>
<dbReference type="Pfam" id="PF00441">
    <property type="entry name" value="Acyl-CoA_dh_1"/>
    <property type="match status" value="1"/>
</dbReference>